<sequence length="389" mass="45716">MTLKTCTCFTFKASSTIYLDLTKLTCSTKSTSGLGSLLSRKRVEDLQLGIESYQTKLNLTEQNWDAFDFLYKEDYTIVSKPKDIIYRDRNEQKKMMMKNKVHKFGDGTLIRILERLDHMVKHFRLFKYNTSVEKRIWSEDIKGGVKSLWSQNWRDLPWDNPLVSVEVLRSNTYTGNLVQEILLNLNLPDHSNQVLKLKELQDQRIIKLSRSRKVEMDEANLTMEEYIKLEAKKARTHDFLAIIYDDSLTTDHEVSSKPTVRPLDNNEIDFRISLDESNNEDYICIYDKSSFSYKLIYVNDLKPDLKKDIDEFNLPRNDVIEQLDSSIDYNVDTQSYEFDEDFETNHDAHRESFNMEENFIIIGVIIQKSFHEGMPLVFITKNLYVTPPN</sequence>
<evidence type="ECO:0000313" key="1">
    <source>
        <dbReference type="EMBL" id="GEV43034.1"/>
    </source>
</evidence>
<dbReference type="AlphaFoldDB" id="A0A699GMM9"/>
<protein>
    <submittedName>
        <fullName evidence="1">Uncharacterized protein</fullName>
    </submittedName>
</protein>
<reference evidence="1" key="1">
    <citation type="journal article" date="2019" name="Sci. Rep.">
        <title>Draft genome of Tanacetum cinerariifolium, the natural source of mosquito coil.</title>
        <authorList>
            <person name="Yamashiro T."/>
            <person name="Shiraishi A."/>
            <person name="Satake H."/>
            <person name="Nakayama K."/>
        </authorList>
    </citation>
    <scope>NUCLEOTIDE SEQUENCE</scope>
</reference>
<dbReference type="EMBL" id="BKCJ010023293">
    <property type="protein sequence ID" value="GEV43034.1"/>
    <property type="molecule type" value="Genomic_DNA"/>
</dbReference>
<accession>A0A699GMM9</accession>
<organism evidence="1">
    <name type="scientific">Tanacetum cinerariifolium</name>
    <name type="common">Dalmatian daisy</name>
    <name type="synonym">Chrysanthemum cinerariifolium</name>
    <dbReference type="NCBI Taxonomy" id="118510"/>
    <lineage>
        <taxon>Eukaryota</taxon>
        <taxon>Viridiplantae</taxon>
        <taxon>Streptophyta</taxon>
        <taxon>Embryophyta</taxon>
        <taxon>Tracheophyta</taxon>
        <taxon>Spermatophyta</taxon>
        <taxon>Magnoliopsida</taxon>
        <taxon>eudicotyledons</taxon>
        <taxon>Gunneridae</taxon>
        <taxon>Pentapetalae</taxon>
        <taxon>asterids</taxon>
        <taxon>campanulids</taxon>
        <taxon>Asterales</taxon>
        <taxon>Asteraceae</taxon>
        <taxon>Asteroideae</taxon>
        <taxon>Anthemideae</taxon>
        <taxon>Anthemidinae</taxon>
        <taxon>Tanacetum</taxon>
    </lineage>
</organism>
<gene>
    <name evidence="1" type="ORF">Tci_115011</name>
</gene>
<comment type="caution">
    <text evidence="1">The sequence shown here is derived from an EMBL/GenBank/DDBJ whole genome shotgun (WGS) entry which is preliminary data.</text>
</comment>
<name>A0A699GMM9_TANCI</name>
<proteinExistence type="predicted"/>